<protein>
    <recommendedName>
        <fullName evidence="1">Double-GTPase 1 domain-containing protein</fullName>
    </recommendedName>
</protein>
<dbReference type="Pfam" id="PF19975">
    <property type="entry name" value="DO-GTPase1"/>
    <property type="match status" value="1"/>
</dbReference>
<sequence>MGNIRVIGPKGSGKTTYLAALAYQPLRALKEYQNLKVQAVNDDTRNLADKAENIISQGASVEPTSSEVTNIYDLPSYSFNIELKRRFQKQQEQINLVARDYPGEIFEDLEFGSSNPLHQEFIEECLTPDVNGCLILLTHWQSGTDGSYSRIVQRFIELMDKYERTSNLRLAIAMSKCERGELWPGRLDPHTDLFNVHLPRTTHILQQNIPAQNLGFYAISTFGVLGRKDPRPNRTQEWGTDGKLAVLRDAQKWRPYNLVAPLYWLSTGRKLGNDA</sequence>
<accession>A0A7S6RFI2</accession>
<dbReference type="RefSeq" id="WP_200989505.1">
    <property type="nucleotide sequence ID" value="NZ_CP063311.1"/>
</dbReference>
<evidence type="ECO:0000313" key="2">
    <source>
        <dbReference type="EMBL" id="QOV23977.1"/>
    </source>
</evidence>
<reference evidence="3" key="1">
    <citation type="submission" date="2020-10" db="EMBL/GenBank/DDBJ databases">
        <title>Genome-based taxonomic classification of the species Anabaenopsis elenkinii.</title>
        <authorList>
            <person name="Delbaje E."/>
            <person name="Andreote A.P.D."/>
            <person name="Pellegrinetti T.A."/>
            <person name="Cruz R.B."/>
            <person name="Branco L.H.Z."/>
            <person name="Fiore M.F."/>
        </authorList>
    </citation>
    <scope>NUCLEOTIDE SEQUENCE [LARGE SCALE GENOMIC DNA]</scope>
    <source>
        <strain evidence="3">CCIBt3563</strain>
    </source>
</reference>
<dbReference type="InterPro" id="IPR027417">
    <property type="entry name" value="P-loop_NTPase"/>
</dbReference>
<dbReference type="SUPFAM" id="SSF52540">
    <property type="entry name" value="P-loop containing nucleoside triphosphate hydrolases"/>
    <property type="match status" value="1"/>
</dbReference>
<dbReference type="AlphaFoldDB" id="A0A7S6RFI2"/>
<dbReference type="InterPro" id="IPR045530">
    <property type="entry name" value="DO-GTPase1"/>
</dbReference>
<dbReference type="Proteomes" id="UP000593846">
    <property type="component" value="Chromosome"/>
</dbReference>
<evidence type="ECO:0000313" key="3">
    <source>
        <dbReference type="Proteomes" id="UP000593846"/>
    </source>
</evidence>
<proteinExistence type="predicted"/>
<dbReference type="EMBL" id="CP063311">
    <property type="protein sequence ID" value="QOV23977.1"/>
    <property type="molecule type" value="Genomic_DNA"/>
</dbReference>
<gene>
    <name evidence="2" type="ORF">IM676_06800</name>
</gene>
<dbReference type="KEGG" id="aee:IM676_06800"/>
<name>A0A7S6RFI2_9CYAN</name>
<feature type="domain" description="Double-GTPase 1" evidence="1">
    <location>
        <begin position="6"/>
        <end position="109"/>
    </location>
</feature>
<keyword evidence="3" id="KW-1185">Reference proteome</keyword>
<evidence type="ECO:0000259" key="1">
    <source>
        <dbReference type="Pfam" id="PF19975"/>
    </source>
</evidence>
<organism evidence="2 3">
    <name type="scientific">Anabaenopsis elenkinii CCIBt3563</name>
    <dbReference type="NCBI Taxonomy" id="2779889"/>
    <lineage>
        <taxon>Bacteria</taxon>
        <taxon>Bacillati</taxon>
        <taxon>Cyanobacteriota</taxon>
        <taxon>Cyanophyceae</taxon>
        <taxon>Nostocales</taxon>
        <taxon>Nodulariaceae</taxon>
        <taxon>Anabaenopsis</taxon>
    </lineage>
</organism>